<organism evidence="1 2">
    <name type="scientific">Ixodes persulcatus</name>
    <name type="common">Taiga tick</name>
    <dbReference type="NCBI Taxonomy" id="34615"/>
    <lineage>
        <taxon>Eukaryota</taxon>
        <taxon>Metazoa</taxon>
        <taxon>Ecdysozoa</taxon>
        <taxon>Arthropoda</taxon>
        <taxon>Chelicerata</taxon>
        <taxon>Arachnida</taxon>
        <taxon>Acari</taxon>
        <taxon>Parasitiformes</taxon>
        <taxon>Ixodida</taxon>
        <taxon>Ixodoidea</taxon>
        <taxon>Ixodidae</taxon>
        <taxon>Ixodinae</taxon>
        <taxon>Ixodes</taxon>
    </lineage>
</organism>
<reference evidence="1 2" key="1">
    <citation type="journal article" date="2020" name="Cell">
        <title>Large-Scale Comparative Analyses of Tick Genomes Elucidate Their Genetic Diversity and Vector Capacities.</title>
        <authorList>
            <consortium name="Tick Genome and Microbiome Consortium (TIGMIC)"/>
            <person name="Jia N."/>
            <person name="Wang J."/>
            <person name="Shi W."/>
            <person name="Du L."/>
            <person name="Sun Y."/>
            <person name="Zhan W."/>
            <person name="Jiang J.F."/>
            <person name="Wang Q."/>
            <person name="Zhang B."/>
            <person name="Ji P."/>
            <person name="Bell-Sakyi L."/>
            <person name="Cui X.M."/>
            <person name="Yuan T.T."/>
            <person name="Jiang B.G."/>
            <person name="Yang W.F."/>
            <person name="Lam T.T."/>
            <person name="Chang Q.C."/>
            <person name="Ding S.J."/>
            <person name="Wang X.J."/>
            <person name="Zhu J.G."/>
            <person name="Ruan X.D."/>
            <person name="Zhao L."/>
            <person name="Wei J.T."/>
            <person name="Ye R.Z."/>
            <person name="Que T.C."/>
            <person name="Du C.H."/>
            <person name="Zhou Y.H."/>
            <person name="Cheng J.X."/>
            <person name="Dai P.F."/>
            <person name="Guo W.B."/>
            <person name="Han X.H."/>
            <person name="Huang E.J."/>
            <person name="Li L.F."/>
            <person name="Wei W."/>
            <person name="Gao Y.C."/>
            <person name="Liu J.Z."/>
            <person name="Shao H.Z."/>
            <person name="Wang X."/>
            <person name="Wang C.C."/>
            <person name="Yang T.C."/>
            <person name="Huo Q.B."/>
            <person name="Li W."/>
            <person name="Chen H.Y."/>
            <person name="Chen S.E."/>
            <person name="Zhou L.G."/>
            <person name="Ni X.B."/>
            <person name="Tian J.H."/>
            <person name="Sheng Y."/>
            <person name="Liu T."/>
            <person name="Pan Y.S."/>
            <person name="Xia L.Y."/>
            <person name="Li J."/>
            <person name="Zhao F."/>
            <person name="Cao W.C."/>
        </authorList>
    </citation>
    <scope>NUCLEOTIDE SEQUENCE [LARGE SCALE GENOMIC DNA]</scope>
    <source>
        <strain evidence="1">Iper-2018</strain>
    </source>
</reference>
<name>A0AC60NS65_IXOPE</name>
<accession>A0AC60NS65</accession>
<dbReference type="Proteomes" id="UP000805193">
    <property type="component" value="Unassembled WGS sequence"/>
</dbReference>
<sequence>MAIPYQESHNNCCVVGCNSTYKGAHGTKFHGFPSKPCEAECRVRLVRRGRIWEDNLPALRSNTRNAAIYAAMAAQLSAGLRSGEEPYTGKQVRQKLENLNKQYRKLRHSSTTTGSKGVEWAFYWQLHNFLGCLPINNEFLAEENVEVYEVPLVDEAEDAAEVLASWDQGDDDTPYEDSATRGSEVVLPHSPGSQSRESLICEKDRANRDPLKGFGFRLKQIASQDARKPLAQVFSQVMSSRDLDKPWFKALHQNSTKLSENDVDWMTG</sequence>
<proteinExistence type="predicted"/>
<protein>
    <submittedName>
        <fullName evidence="1">Uncharacterized protein</fullName>
    </submittedName>
</protein>
<gene>
    <name evidence="1" type="ORF">HPB47_012917</name>
</gene>
<evidence type="ECO:0000313" key="1">
    <source>
        <dbReference type="EMBL" id="KAG0409970.1"/>
    </source>
</evidence>
<keyword evidence="2" id="KW-1185">Reference proteome</keyword>
<comment type="caution">
    <text evidence="1">The sequence shown here is derived from an EMBL/GenBank/DDBJ whole genome shotgun (WGS) entry which is preliminary data.</text>
</comment>
<dbReference type="EMBL" id="JABSTQ010011570">
    <property type="protein sequence ID" value="KAG0409970.1"/>
    <property type="molecule type" value="Genomic_DNA"/>
</dbReference>
<evidence type="ECO:0000313" key="2">
    <source>
        <dbReference type="Proteomes" id="UP000805193"/>
    </source>
</evidence>